<dbReference type="EMBL" id="JBHLUD010000009">
    <property type="protein sequence ID" value="MFC0545395.1"/>
    <property type="molecule type" value="Genomic_DNA"/>
</dbReference>
<dbReference type="InterPro" id="IPR036388">
    <property type="entry name" value="WH-like_DNA-bd_sf"/>
</dbReference>
<evidence type="ECO:0000256" key="3">
    <source>
        <dbReference type="PROSITE-ProRule" id="PRU01091"/>
    </source>
</evidence>
<dbReference type="InterPro" id="IPR016032">
    <property type="entry name" value="Sig_transdc_resp-reg_C-effctor"/>
</dbReference>
<dbReference type="SMART" id="SM01043">
    <property type="entry name" value="BTAD"/>
    <property type="match status" value="1"/>
</dbReference>
<evidence type="ECO:0000256" key="1">
    <source>
        <dbReference type="ARBA" id="ARBA00005820"/>
    </source>
</evidence>
<dbReference type="SUPFAM" id="SSF46894">
    <property type="entry name" value="C-terminal effector domain of the bipartite response regulators"/>
    <property type="match status" value="1"/>
</dbReference>
<proteinExistence type="inferred from homology"/>
<gene>
    <name evidence="5" type="ORF">ACFFH7_28060</name>
</gene>
<evidence type="ECO:0000313" key="6">
    <source>
        <dbReference type="Proteomes" id="UP001589810"/>
    </source>
</evidence>
<dbReference type="SUPFAM" id="SSF52540">
    <property type="entry name" value="P-loop containing nucleoside triphosphate hydrolases"/>
    <property type="match status" value="1"/>
</dbReference>
<dbReference type="InterPro" id="IPR011990">
    <property type="entry name" value="TPR-like_helical_dom_sf"/>
</dbReference>
<dbReference type="RefSeq" id="WP_273934665.1">
    <property type="nucleotide sequence ID" value="NZ_CP097263.1"/>
</dbReference>
<dbReference type="CDD" id="cd15831">
    <property type="entry name" value="BTAD"/>
    <property type="match status" value="1"/>
</dbReference>
<dbReference type="Gene3D" id="1.10.10.10">
    <property type="entry name" value="Winged helix-like DNA-binding domain superfamily/Winged helix DNA-binding domain"/>
    <property type="match status" value="1"/>
</dbReference>
<dbReference type="Pfam" id="PF03704">
    <property type="entry name" value="BTAD"/>
    <property type="match status" value="1"/>
</dbReference>
<evidence type="ECO:0000259" key="4">
    <source>
        <dbReference type="PROSITE" id="PS51755"/>
    </source>
</evidence>
<dbReference type="Pfam" id="PF00486">
    <property type="entry name" value="Trans_reg_C"/>
    <property type="match status" value="1"/>
</dbReference>
<dbReference type="Gene3D" id="3.40.50.300">
    <property type="entry name" value="P-loop containing nucleotide triphosphate hydrolases"/>
    <property type="match status" value="1"/>
</dbReference>
<dbReference type="Gene3D" id="1.25.40.10">
    <property type="entry name" value="Tetratricopeptide repeat domain"/>
    <property type="match status" value="2"/>
</dbReference>
<comment type="similarity">
    <text evidence="1">Belongs to the AfsR/DnrI/RedD regulatory family.</text>
</comment>
<reference evidence="5 6" key="1">
    <citation type="submission" date="2024-09" db="EMBL/GenBank/DDBJ databases">
        <authorList>
            <person name="Sun Q."/>
            <person name="Mori K."/>
        </authorList>
    </citation>
    <scope>NUCLEOTIDE SEQUENCE [LARGE SCALE GENOMIC DNA]</scope>
    <source>
        <strain evidence="5 6">TBRC 1432</strain>
    </source>
</reference>
<dbReference type="SMART" id="SM00862">
    <property type="entry name" value="Trans_reg_C"/>
    <property type="match status" value="1"/>
</dbReference>
<feature type="DNA-binding region" description="OmpR/PhoB-type" evidence="3">
    <location>
        <begin position="1"/>
        <end position="104"/>
    </location>
</feature>
<evidence type="ECO:0000256" key="2">
    <source>
        <dbReference type="ARBA" id="ARBA00023125"/>
    </source>
</evidence>
<dbReference type="Proteomes" id="UP001589810">
    <property type="component" value="Unassembled WGS sequence"/>
</dbReference>
<organism evidence="5 6">
    <name type="scientific">Kutzneria chonburiensis</name>
    <dbReference type="NCBI Taxonomy" id="1483604"/>
    <lineage>
        <taxon>Bacteria</taxon>
        <taxon>Bacillati</taxon>
        <taxon>Actinomycetota</taxon>
        <taxon>Actinomycetes</taxon>
        <taxon>Pseudonocardiales</taxon>
        <taxon>Pseudonocardiaceae</taxon>
        <taxon>Kutzneria</taxon>
    </lineage>
</organism>
<name>A0ABV6MYL1_9PSEU</name>
<accession>A0ABV6MYL1</accession>
<dbReference type="InterPro" id="IPR005158">
    <property type="entry name" value="BTAD"/>
</dbReference>
<sequence length="893" mass="97155">MELQLLGPVRVRVGTAAVEPGPRQRRLVLALLALEVNRPVSRERIISWLWPDDPPRSAAHAVQVHVSHLRAVLGDEMTITGNYVLQADPRRIDVHRFLDGVARAAAAPNDRARVGLLDQALALWVGPALADAATPEIRSRLCGGLEETRLVAMEDRFDALLRLGGDAVVGELTALVDAHPTRERLVGQLMLAQHRGGQTAQALDVFRRTRALLASELGIDPGAELQRLELAILRDDPALSPVASTVSESVGRTRLIGRDGDISDVVERLRQGTRLLTLTGPGGVGKTRLAVAATRRLAEDVPMVSLAPVRDPRLVLAAIADALSIQDTGDLRHTLPAYLRERRLVLLLDNLEHLLDSAPDIGWLLDAAPGLTVVATSRAPLRLSGEQVRPVEPLDGPSSVALFLERAQQAGSPGVLDPVVVAEICARIDRLPLAIELAAARTRLLSASALLDQLRGSHDLLTDGARDLPARHQTLRATIAWSYDLLPSEEQALLRAVAVFAGAWTVDAAAAVADLDTTTTLRLLGSLLDGSLVVRQDDRFLLLETVRTFALAQGDSTLARDRHATYVVRTFAAARRDMEGPDQALWFDRLHREQDDLRAALRWLLDRGRFEECASVLFFMPYWVVGGHQAEYRRWAAEVLAGPLSVDARAGVLGIHGFAVYGVDQAEGLRATEEAVRLARQAADPAILGPVLLMRGHVVMWREDNALADEVFAEAETALMESGQPSHYAVARAAHATVVLALGRPDEARRMLARLEADRRQAGIGWDLGVTLVYRGLVLIRLGDWDRAERLIRDSVALTHHFGTGTTMMYALNYLTVIAAHTDRPRRAARLAGAAARLVEQAGPHTLRDIVRHLTQEATDKVRALVGPADFDVLFGEGHALTWAEVVALVATE</sequence>
<dbReference type="InterPro" id="IPR027417">
    <property type="entry name" value="P-loop_NTPase"/>
</dbReference>
<protein>
    <submittedName>
        <fullName evidence="5">BTAD domain-containing putative transcriptional regulator</fullName>
    </submittedName>
</protein>
<keyword evidence="2 3" id="KW-0238">DNA-binding</keyword>
<dbReference type="InterPro" id="IPR049945">
    <property type="entry name" value="AAA_22"/>
</dbReference>
<dbReference type="PANTHER" id="PTHR47691:SF3">
    <property type="entry name" value="HTH-TYPE TRANSCRIPTIONAL REGULATOR RV0890C-RELATED"/>
    <property type="match status" value="1"/>
</dbReference>
<keyword evidence="6" id="KW-1185">Reference proteome</keyword>
<dbReference type="PANTHER" id="PTHR47691">
    <property type="entry name" value="REGULATOR-RELATED"/>
    <property type="match status" value="1"/>
</dbReference>
<dbReference type="Pfam" id="PF13401">
    <property type="entry name" value="AAA_22"/>
    <property type="match status" value="1"/>
</dbReference>
<dbReference type="SUPFAM" id="SSF48452">
    <property type="entry name" value="TPR-like"/>
    <property type="match status" value="2"/>
</dbReference>
<dbReference type="InterPro" id="IPR001867">
    <property type="entry name" value="OmpR/PhoB-type_DNA-bd"/>
</dbReference>
<evidence type="ECO:0000313" key="5">
    <source>
        <dbReference type="EMBL" id="MFC0545395.1"/>
    </source>
</evidence>
<comment type="caution">
    <text evidence="5">The sequence shown here is derived from an EMBL/GenBank/DDBJ whole genome shotgun (WGS) entry which is preliminary data.</text>
</comment>
<feature type="domain" description="OmpR/PhoB-type" evidence="4">
    <location>
        <begin position="1"/>
        <end position="104"/>
    </location>
</feature>
<dbReference type="PROSITE" id="PS51755">
    <property type="entry name" value="OMPR_PHOB"/>
    <property type="match status" value="1"/>
</dbReference>
<dbReference type="PRINTS" id="PR00364">
    <property type="entry name" value="DISEASERSIST"/>
</dbReference>